<dbReference type="SUPFAM" id="SSF52343">
    <property type="entry name" value="Ferredoxin reductase-like, C-terminal NADP-linked domain"/>
    <property type="match status" value="1"/>
</dbReference>
<dbReference type="PRINTS" id="PR00385">
    <property type="entry name" value="P450"/>
</dbReference>
<dbReference type="GO" id="GO:0005506">
    <property type="term" value="F:iron ion binding"/>
    <property type="evidence" value="ECO:0007669"/>
    <property type="project" value="InterPro"/>
</dbReference>
<dbReference type="Pfam" id="PF00667">
    <property type="entry name" value="FAD_binding_1"/>
    <property type="match status" value="1"/>
</dbReference>
<comment type="cofactor">
    <cofactor evidence="15">
        <name>heme</name>
        <dbReference type="ChEBI" id="CHEBI:30413"/>
    </cofactor>
</comment>
<dbReference type="Proteomes" id="UP000193498">
    <property type="component" value="Unassembled WGS sequence"/>
</dbReference>
<dbReference type="GO" id="GO:0020037">
    <property type="term" value="F:heme binding"/>
    <property type="evidence" value="ECO:0007669"/>
    <property type="project" value="InterPro"/>
</dbReference>
<protein>
    <recommendedName>
        <fullName evidence="14">NADPH--hemoprotein reductase</fullName>
        <ecNumber evidence="14">1.6.2.4</ecNumber>
    </recommendedName>
</protein>
<evidence type="ECO:0000256" key="7">
    <source>
        <dbReference type="ARBA" id="ARBA00022643"/>
    </source>
</evidence>
<evidence type="ECO:0000256" key="11">
    <source>
        <dbReference type="ARBA" id="ARBA00023002"/>
    </source>
</evidence>
<evidence type="ECO:0000256" key="9">
    <source>
        <dbReference type="ARBA" id="ARBA00022827"/>
    </source>
</evidence>
<dbReference type="GO" id="GO:0010181">
    <property type="term" value="F:FMN binding"/>
    <property type="evidence" value="ECO:0007669"/>
    <property type="project" value="InterPro"/>
</dbReference>
<dbReference type="InterPro" id="IPR017938">
    <property type="entry name" value="Riboflavin_synthase-like_b-brl"/>
</dbReference>
<dbReference type="FunFam" id="3.40.50.80:FF:000001">
    <property type="entry name" value="NADPH--cytochrome P450 reductase 1"/>
    <property type="match status" value="1"/>
</dbReference>
<dbReference type="InParanoid" id="A0A1Y1XI64"/>
<dbReference type="PANTHER" id="PTHR19384:SF17">
    <property type="entry name" value="NADPH--CYTOCHROME P450 REDUCTASE"/>
    <property type="match status" value="1"/>
</dbReference>
<comment type="cofactor">
    <cofactor evidence="2">
        <name>FAD</name>
        <dbReference type="ChEBI" id="CHEBI:57692"/>
    </cofactor>
</comment>
<gene>
    <name evidence="18" type="ORF">K493DRAFT_307268</name>
</gene>
<accession>A0A1Y1XI64</accession>
<dbReference type="PANTHER" id="PTHR19384">
    <property type="entry name" value="NITRIC OXIDE SYNTHASE-RELATED"/>
    <property type="match status" value="1"/>
</dbReference>
<comment type="cofactor">
    <cofactor evidence="1">
        <name>FMN</name>
        <dbReference type="ChEBI" id="CHEBI:58210"/>
    </cofactor>
</comment>
<feature type="domain" description="FAD-binding FR-type" evidence="17">
    <location>
        <begin position="724"/>
        <end position="976"/>
    </location>
</feature>
<evidence type="ECO:0000259" key="17">
    <source>
        <dbReference type="PROSITE" id="PS51384"/>
    </source>
</evidence>
<name>A0A1Y1XI64_9FUNG</name>
<keyword evidence="12 15" id="KW-0408">Iron</keyword>
<dbReference type="PIRSF" id="PIRSF000209">
    <property type="entry name" value="Bifunctional_P450_P450R"/>
    <property type="match status" value="1"/>
</dbReference>
<evidence type="ECO:0000256" key="12">
    <source>
        <dbReference type="ARBA" id="ARBA00023004"/>
    </source>
</evidence>
<keyword evidence="19" id="KW-1185">Reference proteome</keyword>
<dbReference type="InterPro" id="IPR039261">
    <property type="entry name" value="FNR_nucleotide-bd"/>
</dbReference>
<keyword evidence="11" id="KW-0560">Oxidoreductase</keyword>
<evidence type="ECO:0000256" key="2">
    <source>
        <dbReference type="ARBA" id="ARBA00001974"/>
    </source>
</evidence>
<dbReference type="InterPro" id="IPR036396">
    <property type="entry name" value="Cyt_P450_sf"/>
</dbReference>
<dbReference type="EMBL" id="MCFE01000590">
    <property type="protein sequence ID" value="ORX85448.1"/>
    <property type="molecule type" value="Genomic_DNA"/>
</dbReference>
<evidence type="ECO:0000256" key="13">
    <source>
        <dbReference type="ARBA" id="ARBA00023033"/>
    </source>
</evidence>
<dbReference type="GO" id="GO:0005829">
    <property type="term" value="C:cytosol"/>
    <property type="evidence" value="ECO:0007669"/>
    <property type="project" value="TreeGrafter"/>
</dbReference>
<dbReference type="STRING" id="1314790.A0A1Y1XI64"/>
<dbReference type="GO" id="GO:0070330">
    <property type="term" value="F:aromatase activity"/>
    <property type="evidence" value="ECO:0007669"/>
    <property type="project" value="InterPro"/>
</dbReference>
<evidence type="ECO:0000256" key="14">
    <source>
        <dbReference type="ARBA" id="ARBA00023797"/>
    </source>
</evidence>
<dbReference type="PROSITE" id="PS51384">
    <property type="entry name" value="FAD_FR"/>
    <property type="match status" value="1"/>
</dbReference>
<proteinExistence type="inferred from homology"/>
<reference evidence="18 19" key="1">
    <citation type="submission" date="2016-07" db="EMBL/GenBank/DDBJ databases">
        <title>Pervasive Adenine N6-methylation of Active Genes in Fungi.</title>
        <authorList>
            <consortium name="DOE Joint Genome Institute"/>
            <person name="Mondo S.J."/>
            <person name="Dannebaum R.O."/>
            <person name="Kuo R.C."/>
            <person name="Labutti K."/>
            <person name="Haridas S."/>
            <person name="Kuo A."/>
            <person name="Salamov A."/>
            <person name="Ahrendt S.R."/>
            <person name="Lipzen A."/>
            <person name="Sullivan W."/>
            <person name="Andreopoulos W.B."/>
            <person name="Clum A."/>
            <person name="Lindquist E."/>
            <person name="Daum C."/>
            <person name="Ramamoorthy G.K."/>
            <person name="Gryganskyi A."/>
            <person name="Culley D."/>
            <person name="Magnuson J.K."/>
            <person name="James T.Y."/>
            <person name="O'Malley M.A."/>
            <person name="Stajich J.E."/>
            <person name="Spatafora J.W."/>
            <person name="Visel A."/>
            <person name="Grigoriev I.V."/>
        </authorList>
    </citation>
    <scope>NUCLEOTIDE SEQUENCE [LARGE SCALE GENOMIC DNA]</scope>
    <source>
        <strain evidence="18 19">CBS 931.73</strain>
    </source>
</reference>
<dbReference type="SUPFAM" id="SSF63380">
    <property type="entry name" value="Riboflavin synthase domain-like"/>
    <property type="match status" value="1"/>
</dbReference>
<dbReference type="Gene3D" id="1.10.630.10">
    <property type="entry name" value="Cytochrome P450"/>
    <property type="match status" value="1"/>
</dbReference>
<dbReference type="PROSITE" id="PS00086">
    <property type="entry name" value="CYTOCHROME_P450"/>
    <property type="match status" value="1"/>
</dbReference>
<dbReference type="EC" id="1.6.2.4" evidence="14"/>
<dbReference type="InterPro" id="IPR003097">
    <property type="entry name" value="CysJ-like_FAD-binding"/>
</dbReference>
<feature type="domain" description="Flavodoxin-like" evidence="16">
    <location>
        <begin position="506"/>
        <end position="668"/>
    </location>
</feature>
<evidence type="ECO:0000256" key="15">
    <source>
        <dbReference type="PIRSR" id="PIRSR000209-1"/>
    </source>
</evidence>
<keyword evidence="6" id="KW-0285">Flavoprotein</keyword>
<dbReference type="InterPro" id="IPR001433">
    <property type="entry name" value="OxRdtase_FAD/NAD-bd"/>
</dbReference>
<organism evidence="18 19">
    <name type="scientific">Basidiobolus meristosporus CBS 931.73</name>
    <dbReference type="NCBI Taxonomy" id="1314790"/>
    <lineage>
        <taxon>Eukaryota</taxon>
        <taxon>Fungi</taxon>
        <taxon>Fungi incertae sedis</taxon>
        <taxon>Zoopagomycota</taxon>
        <taxon>Entomophthoromycotina</taxon>
        <taxon>Basidiobolomycetes</taxon>
        <taxon>Basidiobolales</taxon>
        <taxon>Basidiobolaceae</taxon>
        <taxon>Basidiobolus</taxon>
    </lineage>
</organism>
<dbReference type="Gene3D" id="3.40.50.360">
    <property type="match status" value="1"/>
</dbReference>
<dbReference type="Pfam" id="PF00175">
    <property type="entry name" value="NAD_binding_1"/>
    <property type="match status" value="1"/>
</dbReference>
<dbReference type="Gene3D" id="3.40.50.80">
    <property type="entry name" value="Nucleotide-binding domain of ferredoxin-NADP reductase (FNR) module"/>
    <property type="match status" value="1"/>
</dbReference>
<dbReference type="SMR" id="A0A1Y1XI64"/>
<dbReference type="InterPro" id="IPR029039">
    <property type="entry name" value="Flavoprotein-like_sf"/>
</dbReference>
<comment type="caution">
    <text evidence="18">The sequence shown here is derived from an EMBL/GenBank/DDBJ whole genome shotgun (WGS) entry which is preliminary data.</text>
</comment>
<dbReference type="SUPFAM" id="SSF52218">
    <property type="entry name" value="Flavoproteins"/>
    <property type="match status" value="1"/>
</dbReference>
<dbReference type="PROSITE" id="PS50902">
    <property type="entry name" value="FLAVODOXIN_LIKE"/>
    <property type="match status" value="1"/>
</dbReference>
<dbReference type="Gene3D" id="1.20.990.10">
    <property type="entry name" value="NADPH-cytochrome p450 Reductase, Chain A, domain 3"/>
    <property type="match status" value="1"/>
</dbReference>
<evidence type="ECO:0000256" key="6">
    <source>
        <dbReference type="ARBA" id="ARBA00022630"/>
    </source>
</evidence>
<dbReference type="AlphaFoldDB" id="A0A1Y1XI64"/>
<dbReference type="Gene3D" id="2.40.30.10">
    <property type="entry name" value="Translation factors"/>
    <property type="match status" value="1"/>
</dbReference>
<dbReference type="GO" id="GO:0050660">
    <property type="term" value="F:flavin adenine dinucleotide binding"/>
    <property type="evidence" value="ECO:0007669"/>
    <property type="project" value="TreeGrafter"/>
</dbReference>
<dbReference type="InterPro" id="IPR008254">
    <property type="entry name" value="Flavodoxin/NO_synth"/>
</dbReference>
<evidence type="ECO:0000256" key="5">
    <source>
        <dbReference type="ARBA" id="ARBA00022617"/>
    </source>
</evidence>
<evidence type="ECO:0000313" key="18">
    <source>
        <dbReference type="EMBL" id="ORX85448.1"/>
    </source>
</evidence>
<keyword evidence="10" id="KW-0521">NADP</keyword>
<dbReference type="InterPro" id="IPR002401">
    <property type="entry name" value="Cyt_P450_E_grp-I"/>
</dbReference>
<dbReference type="OrthoDB" id="1470350at2759"/>
<dbReference type="SUPFAM" id="SSF48264">
    <property type="entry name" value="Cytochrome P450"/>
    <property type="match status" value="1"/>
</dbReference>
<keyword evidence="8 15" id="KW-0479">Metal-binding</keyword>
<dbReference type="InterPro" id="IPR023173">
    <property type="entry name" value="NADPH_Cyt_P450_Rdtase_alpha"/>
</dbReference>
<keyword evidence="9" id="KW-0274">FAD</keyword>
<evidence type="ECO:0000256" key="1">
    <source>
        <dbReference type="ARBA" id="ARBA00001917"/>
    </source>
</evidence>
<evidence type="ECO:0000256" key="10">
    <source>
        <dbReference type="ARBA" id="ARBA00022857"/>
    </source>
</evidence>
<evidence type="ECO:0000313" key="19">
    <source>
        <dbReference type="Proteomes" id="UP000193498"/>
    </source>
</evidence>
<evidence type="ECO:0000256" key="8">
    <source>
        <dbReference type="ARBA" id="ARBA00022723"/>
    </source>
</evidence>
<dbReference type="InterPro" id="IPR001128">
    <property type="entry name" value="Cyt_P450"/>
</dbReference>
<sequence length="1136" mass="127074">MSSQSDEIPGPKPHILLGNVQDIIPDTIGNHRRLHDEYGPVMRLYLGGHDFVSICDPEVIQSITGEGDFTKEIYSAYEDLAILSGRGLVTTATKDPDWILAHKLLMPAFSARAMKAYHDIMGKCILDLLKIMESYQECGEAIDMSRWMISLALESIGVIGFGYNFNLLDDKDSERHPFSVALNYVQSMIMKRTNSVTWTKWLQTTANVRFRRDLATLRDTVDDVLKQRRLNPPSEDARRDLLDFMLAAESKQGEKLDDNLIRDEIITFLSAGHNTTSSFLSWTFFELARNPDVEQKILQEIVNAGIKPGEIPSTEQVAKCKYIDMVIKESLRFHSPIPLVIKYCQNDCTIKTSEGKEYEIKRGQLAQIQISAVHKDPKLWENPNVFDPERFNPEKEADRHPCAWIPFSDGPRACIGRQFSLQEGKLALIMLLCKFRFRLLDETKEVGYQIIVSLKPVDLIMKVLPAELPSPNAGSDTSSVKDTVKPQLKPKENEVLEHARFPLPPVTFLYGTQTGTSEEYARKLSGQAKEFGFTDIAVAELDDWEVVKNNRIPSNKGQSSPSDEDGTKVSQLAVIVTATYNGYPPDNALKFDSWLTDITKDQKNQLEGLLYAVFGCGNKQWQSTFQAFPKKVDASIELLGAERLVPAGAGNADQDIDGDFTNWSASFWAALMQKYGRGASDKDADLMTTSGPVADPSNDFTLEFLPLGGDQAAMEAALGNRNSDPGAQVAILENKELQDVEKSGRSTRHIVVECPPASPGSGKKASYRAGDHLEIKPYNDDQLVENIAIGFGYVLDSVFQIKDCKITNLSPRSLAANIIGPCTVRNALTYFADLSGPPTRYTLTVMAKQLEKTRPDVAERLLHALQPGKETPRLREFLSTHRTILDIQRAFKIKELSFKEFLSSVNVIVPRRYSISSGPLEHPNEVSVTVGVVKDIGGADNNTDYYGLASGYLMRCPIGSKIDAKIKPCKNNFRLPENEQTPVIFICAGTGFAPFRGFLQERHAKGWKSKEKGGSSDAYLFFGCRHPDHDFIYQKELEEYLEDGTLTKLYTTFSRYNQTKKYVQHLLLTHAQLLFNLIMNENANIYVCGAGRGMAHDVRRTFERLAVQVAGMSEPEAVDAISHMVDAERYNEDVWG</sequence>
<keyword evidence="4" id="KW-0813">Transport</keyword>
<dbReference type="InterPro" id="IPR017972">
    <property type="entry name" value="Cyt_P450_CS"/>
</dbReference>
<dbReference type="GO" id="GO:0003958">
    <property type="term" value="F:NADPH-hemoprotein reductase activity"/>
    <property type="evidence" value="ECO:0007669"/>
    <property type="project" value="UniProtKB-EC"/>
</dbReference>
<dbReference type="InterPro" id="IPR017927">
    <property type="entry name" value="FAD-bd_FR_type"/>
</dbReference>
<evidence type="ECO:0000256" key="3">
    <source>
        <dbReference type="ARBA" id="ARBA00010018"/>
    </source>
</evidence>
<evidence type="ECO:0000259" key="16">
    <source>
        <dbReference type="PROSITE" id="PS50902"/>
    </source>
</evidence>
<dbReference type="Pfam" id="PF00258">
    <property type="entry name" value="Flavodoxin_1"/>
    <property type="match status" value="1"/>
</dbReference>
<keyword evidence="7" id="KW-0288">FMN</keyword>
<keyword evidence="13" id="KW-0503">Monooxygenase</keyword>
<dbReference type="Pfam" id="PF00067">
    <property type="entry name" value="p450"/>
    <property type="match status" value="1"/>
</dbReference>
<dbReference type="InterPro" id="IPR023206">
    <property type="entry name" value="Bifunctional_P450_P450_red"/>
</dbReference>
<keyword evidence="5 15" id="KW-0349">Heme</keyword>
<comment type="similarity">
    <text evidence="3">In the N-terminal section; belongs to the cytochrome P450 family.</text>
</comment>
<evidence type="ECO:0000256" key="4">
    <source>
        <dbReference type="ARBA" id="ARBA00022448"/>
    </source>
</evidence>
<feature type="binding site" description="axial binding residue" evidence="15">
    <location>
        <position position="414"/>
    </location>
    <ligand>
        <name>heme</name>
        <dbReference type="ChEBI" id="CHEBI:30413"/>
    </ligand>
    <ligandPart>
        <name>Fe</name>
        <dbReference type="ChEBI" id="CHEBI:18248"/>
    </ligandPart>
</feature>
<dbReference type="PRINTS" id="PR00463">
    <property type="entry name" value="EP450I"/>
</dbReference>